<name>A0A1F7WIC0_9BACT</name>
<dbReference type="EMBL" id="MGFJ01000036">
    <property type="protein sequence ID" value="OGM01908.1"/>
    <property type="molecule type" value="Genomic_DNA"/>
</dbReference>
<sequence length="71" mass="8299">MYRSIFSPATGQLTFVIILLILWSTFWKGLALWKAARAKQKYWFVAILLINSLGLMEIVYLGFFQKRLKGK</sequence>
<dbReference type="InterPro" id="IPR043712">
    <property type="entry name" value="DUF5652"/>
</dbReference>
<feature type="transmembrane region" description="Helical" evidence="1">
    <location>
        <begin position="42"/>
        <end position="63"/>
    </location>
</feature>
<evidence type="ECO:0000256" key="1">
    <source>
        <dbReference type="SAM" id="Phobius"/>
    </source>
</evidence>
<gene>
    <name evidence="3" type="ORF">A2115_00475</name>
</gene>
<organism evidence="3 4">
    <name type="scientific">Candidatus Woesebacteria bacterium GWA1_41_8</name>
    <dbReference type="NCBI Taxonomy" id="1802471"/>
    <lineage>
        <taxon>Bacteria</taxon>
        <taxon>Candidatus Woeseibacteriota</taxon>
    </lineage>
</organism>
<keyword evidence="1" id="KW-1133">Transmembrane helix</keyword>
<feature type="transmembrane region" description="Helical" evidence="1">
    <location>
        <begin position="12"/>
        <end position="30"/>
    </location>
</feature>
<dbReference type="Proteomes" id="UP000176198">
    <property type="component" value="Unassembled WGS sequence"/>
</dbReference>
<evidence type="ECO:0000313" key="4">
    <source>
        <dbReference type="Proteomes" id="UP000176198"/>
    </source>
</evidence>
<accession>A0A1F7WIC0</accession>
<keyword evidence="1" id="KW-0812">Transmembrane</keyword>
<dbReference type="AlphaFoldDB" id="A0A1F7WIC0"/>
<evidence type="ECO:0000313" key="3">
    <source>
        <dbReference type="EMBL" id="OGM01908.1"/>
    </source>
</evidence>
<feature type="domain" description="DUF5652" evidence="2">
    <location>
        <begin position="13"/>
        <end position="68"/>
    </location>
</feature>
<keyword evidence="1" id="KW-0472">Membrane</keyword>
<reference evidence="3 4" key="1">
    <citation type="journal article" date="2016" name="Nat. Commun.">
        <title>Thousands of microbial genomes shed light on interconnected biogeochemical processes in an aquifer system.</title>
        <authorList>
            <person name="Anantharaman K."/>
            <person name="Brown C.T."/>
            <person name="Hug L.A."/>
            <person name="Sharon I."/>
            <person name="Castelle C.J."/>
            <person name="Probst A.J."/>
            <person name="Thomas B.C."/>
            <person name="Singh A."/>
            <person name="Wilkins M.J."/>
            <person name="Karaoz U."/>
            <person name="Brodie E.L."/>
            <person name="Williams K.H."/>
            <person name="Hubbard S.S."/>
            <person name="Banfield J.F."/>
        </authorList>
    </citation>
    <scope>NUCLEOTIDE SEQUENCE [LARGE SCALE GENOMIC DNA]</scope>
</reference>
<dbReference type="STRING" id="1802471.A2115_00475"/>
<dbReference type="Pfam" id="PF18893">
    <property type="entry name" value="DUF5652"/>
    <property type="match status" value="1"/>
</dbReference>
<protein>
    <recommendedName>
        <fullName evidence="2">DUF5652 domain-containing protein</fullName>
    </recommendedName>
</protein>
<evidence type="ECO:0000259" key="2">
    <source>
        <dbReference type="Pfam" id="PF18893"/>
    </source>
</evidence>
<comment type="caution">
    <text evidence="3">The sequence shown here is derived from an EMBL/GenBank/DDBJ whole genome shotgun (WGS) entry which is preliminary data.</text>
</comment>
<proteinExistence type="predicted"/>